<protein>
    <submittedName>
        <fullName evidence="2">Uncharacterized protein</fullName>
    </submittedName>
</protein>
<keyword evidence="1" id="KW-1133">Transmembrane helix</keyword>
<keyword evidence="1" id="KW-0812">Transmembrane</keyword>
<keyword evidence="1" id="KW-0472">Membrane</keyword>
<feature type="transmembrane region" description="Helical" evidence="1">
    <location>
        <begin position="127"/>
        <end position="155"/>
    </location>
</feature>
<dbReference type="EMBL" id="CAJMWT010001493">
    <property type="protein sequence ID" value="CAE6405351.1"/>
    <property type="molecule type" value="Genomic_DNA"/>
</dbReference>
<sequence length="209" mass="23121">MVPTRTRSGFPSLLRLLDAFLLFGLGTAYVTRFAQFERVKGKKELESEWRHRQQREWDRLSTTLGLLATMMAAILALSPEPPGLAAALWLSGSVVAVSGIFVTNYISVKAFDITDDEMRTLVEGEFFNAHLVPIAIACPPVAVRWASLLFVIGIFDYTIEYPFQHHSYLVIALIPMSLGVLSVFAIVLVGETLTKDIGRSRKAVCSDTA</sequence>
<feature type="transmembrane region" description="Helical" evidence="1">
    <location>
        <begin position="12"/>
        <end position="34"/>
    </location>
</feature>
<accession>A0A8H2WTG7</accession>
<dbReference type="AlphaFoldDB" id="A0A8H2WTG7"/>
<evidence type="ECO:0000256" key="1">
    <source>
        <dbReference type="SAM" id="Phobius"/>
    </source>
</evidence>
<comment type="caution">
    <text evidence="2">The sequence shown here is derived from an EMBL/GenBank/DDBJ whole genome shotgun (WGS) entry which is preliminary data.</text>
</comment>
<reference evidence="2" key="1">
    <citation type="submission" date="2021-01" db="EMBL/GenBank/DDBJ databases">
        <authorList>
            <person name="Kaushik A."/>
        </authorList>
    </citation>
    <scope>NUCLEOTIDE SEQUENCE</scope>
    <source>
        <strain evidence="2">AG2-2IIIB</strain>
    </source>
</reference>
<organism evidence="2 3">
    <name type="scientific">Rhizoctonia solani</name>
    <dbReference type="NCBI Taxonomy" id="456999"/>
    <lineage>
        <taxon>Eukaryota</taxon>
        <taxon>Fungi</taxon>
        <taxon>Dikarya</taxon>
        <taxon>Basidiomycota</taxon>
        <taxon>Agaricomycotina</taxon>
        <taxon>Agaricomycetes</taxon>
        <taxon>Cantharellales</taxon>
        <taxon>Ceratobasidiaceae</taxon>
        <taxon>Rhizoctonia</taxon>
    </lineage>
</organism>
<feature type="transmembrane region" description="Helical" evidence="1">
    <location>
        <begin position="60"/>
        <end position="78"/>
    </location>
</feature>
<evidence type="ECO:0000313" key="3">
    <source>
        <dbReference type="Proteomes" id="UP000663843"/>
    </source>
</evidence>
<name>A0A8H2WTG7_9AGAM</name>
<feature type="transmembrane region" description="Helical" evidence="1">
    <location>
        <begin position="167"/>
        <end position="189"/>
    </location>
</feature>
<gene>
    <name evidence="2" type="ORF">RDB_LOCUS39153</name>
</gene>
<dbReference type="Proteomes" id="UP000663843">
    <property type="component" value="Unassembled WGS sequence"/>
</dbReference>
<proteinExistence type="predicted"/>
<evidence type="ECO:0000313" key="2">
    <source>
        <dbReference type="EMBL" id="CAE6405351.1"/>
    </source>
</evidence>
<feature type="transmembrane region" description="Helical" evidence="1">
    <location>
        <begin position="84"/>
        <end position="106"/>
    </location>
</feature>